<protein>
    <recommendedName>
        <fullName evidence="10">MATE family efflux transporter</fullName>
    </recommendedName>
</protein>
<evidence type="ECO:0000256" key="2">
    <source>
        <dbReference type="ARBA" id="ARBA00022448"/>
    </source>
</evidence>
<dbReference type="PANTHER" id="PTHR43823">
    <property type="entry name" value="SPORULATION PROTEIN YKVU"/>
    <property type="match status" value="1"/>
</dbReference>
<feature type="transmembrane region" description="Helical" evidence="7">
    <location>
        <begin position="279"/>
        <end position="302"/>
    </location>
</feature>
<feature type="transmembrane region" description="Helical" evidence="7">
    <location>
        <begin position="314"/>
        <end position="336"/>
    </location>
</feature>
<dbReference type="GO" id="GO:0005886">
    <property type="term" value="C:plasma membrane"/>
    <property type="evidence" value="ECO:0007669"/>
    <property type="project" value="UniProtKB-SubCell"/>
</dbReference>
<dbReference type="Pfam" id="PF01554">
    <property type="entry name" value="MatE"/>
    <property type="match status" value="2"/>
</dbReference>
<reference evidence="8" key="2">
    <citation type="journal article" date="2021" name="PeerJ">
        <title>Extensive microbial diversity within the chicken gut microbiome revealed by metagenomics and culture.</title>
        <authorList>
            <person name="Gilroy R."/>
            <person name="Ravi A."/>
            <person name="Getino M."/>
            <person name="Pursley I."/>
            <person name="Horton D.L."/>
            <person name="Alikhan N.F."/>
            <person name="Baker D."/>
            <person name="Gharbi K."/>
            <person name="Hall N."/>
            <person name="Watson M."/>
            <person name="Adriaenssens E.M."/>
            <person name="Foster-Nyarko E."/>
            <person name="Jarju S."/>
            <person name="Secka A."/>
            <person name="Antonio M."/>
            <person name="Oren A."/>
            <person name="Chaudhuri R.R."/>
            <person name="La Ragione R."/>
            <person name="Hildebrand F."/>
            <person name="Pallen M.J."/>
        </authorList>
    </citation>
    <scope>NUCLEOTIDE SEQUENCE</scope>
    <source>
        <strain evidence="8">10406</strain>
    </source>
</reference>
<reference evidence="8" key="1">
    <citation type="submission" date="2020-10" db="EMBL/GenBank/DDBJ databases">
        <authorList>
            <person name="Gilroy R."/>
        </authorList>
    </citation>
    <scope>NUCLEOTIDE SEQUENCE</scope>
    <source>
        <strain evidence="8">10406</strain>
    </source>
</reference>
<feature type="transmembrane region" description="Helical" evidence="7">
    <location>
        <begin position="388"/>
        <end position="407"/>
    </location>
</feature>
<sequence>MSRATLRKKELPLATAPVHKLVLSFMLTALAGLLLNTVYSLTDALFVAHAVGDDAMGGISAVYPFVILQSALATAVGSGAAVLVALRLGEGDKKGAGSATLSAMTVFYAVSGGATIVGFCVLDELLAAMGATGVLYEHAKDYFVVILAGNVFSTGFSSVIRAEGANLYSLLIWVIPILLNIVLDAVFILALDLGVTGSALATVIAQMTSFSMSVFFFARLSVQDFKGARPSLAAAARVALTGLPALIQTGGLSVMIALVNSRLAENPSALTAFGYASRLLTYAIIPVTAAAQALPPVLGYNFGAGLGRRAAHSVSAAFVLAMAGAALMLILAEAAAEPLIGIFTRDKELVEAGADCLRVIAAALPLVPAALIPGAALQATGRKSAAALLYAAAPVSFLVFFALFGLLPENSSVLWAFPAAYAFSALASAAVFAVRGRSLFLCALPYERMNGSPVNQ</sequence>
<feature type="transmembrane region" description="Helical" evidence="7">
    <location>
        <begin position="142"/>
        <end position="160"/>
    </location>
</feature>
<evidence type="ECO:0008006" key="10">
    <source>
        <dbReference type="Google" id="ProtNLM"/>
    </source>
</evidence>
<feature type="transmembrane region" description="Helical" evidence="7">
    <location>
        <begin position="167"/>
        <end position="191"/>
    </location>
</feature>
<name>A0A9D1N9V0_9FIRM</name>
<proteinExistence type="predicted"/>
<keyword evidence="6 7" id="KW-0472">Membrane</keyword>
<feature type="transmembrane region" description="Helical" evidence="7">
    <location>
        <begin position="98"/>
        <end position="122"/>
    </location>
</feature>
<accession>A0A9D1N9V0</accession>
<dbReference type="EMBL" id="DVOE01000069">
    <property type="protein sequence ID" value="HIU99099.1"/>
    <property type="molecule type" value="Genomic_DNA"/>
</dbReference>
<gene>
    <name evidence="8" type="ORF">IAC73_04595</name>
</gene>
<comment type="caution">
    <text evidence="8">The sequence shown here is derived from an EMBL/GenBank/DDBJ whole genome shotgun (WGS) entry which is preliminary data.</text>
</comment>
<keyword evidence="2" id="KW-0813">Transport</keyword>
<dbReference type="GO" id="GO:0015297">
    <property type="term" value="F:antiporter activity"/>
    <property type="evidence" value="ECO:0007669"/>
    <property type="project" value="InterPro"/>
</dbReference>
<keyword evidence="5 7" id="KW-1133">Transmembrane helix</keyword>
<evidence type="ECO:0000256" key="3">
    <source>
        <dbReference type="ARBA" id="ARBA00022475"/>
    </source>
</evidence>
<feature type="transmembrane region" description="Helical" evidence="7">
    <location>
        <begin position="197"/>
        <end position="218"/>
    </location>
</feature>
<evidence type="ECO:0000313" key="9">
    <source>
        <dbReference type="Proteomes" id="UP000886857"/>
    </source>
</evidence>
<dbReference type="InterPro" id="IPR048279">
    <property type="entry name" value="MdtK-like"/>
</dbReference>
<dbReference type="InterPro" id="IPR051327">
    <property type="entry name" value="MATE_MepA_subfamily"/>
</dbReference>
<feature type="transmembrane region" description="Helical" evidence="7">
    <location>
        <begin position="21"/>
        <end position="41"/>
    </location>
</feature>
<comment type="subcellular location">
    <subcellularLocation>
        <location evidence="1">Cell membrane</location>
        <topology evidence="1">Multi-pass membrane protein</topology>
    </subcellularLocation>
</comment>
<evidence type="ECO:0000313" key="8">
    <source>
        <dbReference type="EMBL" id="HIU99099.1"/>
    </source>
</evidence>
<keyword evidence="4 7" id="KW-0812">Transmembrane</keyword>
<evidence type="ECO:0000256" key="4">
    <source>
        <dbReference type="ARBA" id="ARBA00022692"/>
    </source>
</evidence>
<keyword evidence="3" id="KW-1003">Cell membrane</keyword>
<feature type="transmembrane region" description="Helical" evidence="7">
    <location>
        <begin position="238"/>
        <end position="259"/>
    </location>
</feature>
<evidence type="ECO:0000256" key="7">
    <source>
        <dbReference type="SAM" id="Phobius"/>
    </source>
</evidence>
<evidence type="ECO:0000256" key="6">
    <source>
        <dbReference type="ARBA" id="ARBA00023136"/>
    </source>
</evidence>
<dbReference type="PIRSF" id="PIRSF006603">
    <property type="entry name" value="DinF"/>
    <property type="match status" value="1"/>
</dbReference>
<feature type="transmembrane region" description="Helical" evidence="7">
    <location>
        <begin position="413"/>
        <end position="434"/>
    </location>
</feature>
<dbReference type="PANTHER" id="PTHR43823:SF3">
    <property type="entry name" value="MULTIDRUG EXPORT PROTEIN MEPA"/>
    <property type="match status" value="1"/>
</dbReference>
<dbReference type="InterPro" id="IPR002528">
    <property type="entry name" value="MATE_fam"/>
</dbReference>
<feature type="transmembrane region" description="Helical" evidence="7">
    <location>
        <begin position="61"/>
        <end position="86"/>
    </location>
</feature>
<evidence type="ECO:0000256" key="1">
    <source>
        <dbReference type="ARBA" id="ARBA00004651"/>
    </source>
</evidence>
<organism evidence="8 9">
    <name type="scientific">Candidatus Limadaptatus stercoripullorum</name>
    <dbReference type="NCBI Taxonomy" id="2840846"/>
    <lineage>
        <taxon>Bacteria</taxon>
        <taxon>Bacillati</taxon>
        <taxon>Bacillota</taxon>
        <taxon>Clostridia</taxon>
        <taxon>Eubacteriales</taxon>
        <taxon>Candidatus Limadaptatus</taxon>
    </lineage>
</organism>
<dbReference type="AlphaFoldDB" id="A0A9D1N9V0"/>
<feature type="transmembrane region" description="Helical" evidence="7">
    <location>
        <begin position="356"/>
        <end position="376"/>
    </location>
</feature>
<dbReference type="GO" id="GO:0042910">
    <property type="term" value="F:xenobiotic transmembrane transporter activity"/>
    <property type="evidence" value="ECO:0007669"/>
    <property type="project" value="InterPro"/>
</dbReference>
<evidence type="ECO:0000256" key="5">
    <source>
        <dbReference type="ARBA" id="ARBA00022989"/>
    </source>
</evidence>
<dbReference type="Proteomes" id="UP000886857">
    <property type="component" value="Unassembled WGS sequence"/>
</dbReference>